<dbReference type="PATRIC" id="fig|1594731.3.peg.315"/>
<dbReference type="RefSeq" id="WP_281263811.1">
    <property type="nucleotide sequence ID" value="NZ_LN774881.1"/>
</dbReference>
<dbReference type="AlphaFoldDB" id="A0A0H5C5N2"/>
<dbReference type="Gene3D" id="3.30.160.880">
    <property type="entry name" value="Cell division protein ZapA protomer, N-terminal domain"/>
    <property type="match status" value="1"/>
</dbReference>
<name>A0A0H5C5N2_9ENTR</name>
<comment type="subunit">
    <text evidence="10">Homodimer. Interacts with FtsZ.</text>
</comment>
<evidence type="ECO:0000256" key="3">
    <source>
        <dbReference type="ARBA" id="ARBA00015195"/>
    </source>
</evidence>
<dbReference type="GO" id="GO:0000917">
    <property type="term" value="P:division septum assembly"/>
    <property type="evidence" value="ECO:0007669"/>
    <property type="project" value="UniProtKB-KW"/>
</dbReference>
<gene>
    <name evidence="12" type="primary">zapA</name>
    <name evidence="12" type="ORF">WEOB_337</name>
</gene>
<comment type="similarity">
    <text evidence="2">Belongs to the ZapA family. Type 1 subfamily.</text>
</comment>
<dbReference type="InterPro" id="IPR007838">
    <property type="entry name" value="Cell_div_ZapA-like"/>
</dbReference>
<evidence type="ECO:0000256" key="4">
    <source>
        <dbReference type="ARBA" id="ARBA00022490"/>
    </source>
</evidence>
<keyword evidence="7" id="KW-0717">Septation</keyword>
<dbReference type="Gene3D" id="1.20.5.50">
    <property type="match status" value="1"/>
</dbReference>
<dbReference type="Proteomes" id="UP000242753">
    <property type="component" value="Chromosome I"/>
</dbReference>
<sequence length="102" mass="11934">MCKDQVPLLQSVEVQIFGRTLRVNCPLEHKSELDQAAEDINKRLYDLKIKNKAANTEHLMFIVALNISHELIKEKLKVRNYVNDMKKYVCLLHNMIDKVLVE</sequence>
<protein>
    <recommendedName>
        <fullName evidence="3">Cell division protein ZapA</fullName>
    </recommendedName>
    <alternativeName>
        <fullName evidence="11">Z ring-associated protein ZapA</fullName>
    </alternativeName>
</protein>
<evidence type="ECO:0000256" key="1">
    <source>
        <dbReference type="ARBA" id="ARBA00004496"/>
    </source>
</evidence>
<keyword evidence="5 12" id="KW-0132">Cell division</keyword>
<dbReference type="NCBIfam" id="NF008209">
    <property type="entry name" value="PRK10972.1"/>
    <property type="match status" value="1"/>
</dbReference>
<evidence type="ECO:0000313" key="12">
    <source>
        <dbReference type="EMBL" id="CEN32271.1"/>
    </source>
</evidence>
<evidence type="ECO:0000256" key="11">
    <source>
        <dbReference type="ARBA" id="ARBA00033158"/>
    </source>
</evidence>
<dbReference type="GO" id="GO:0030428">
    <property type="term" value="C:cell septum"/>
    <property type="evidence" value="ECO:0007669"/>
    <property type="project" value="TreeGrafter"/>
</dbReference>
<dbReference type="SUPFAM" id="SSF102829">
    <property type="entry name" value="Cell division protein ZapA-like"/>
    <property type="match status" value="1"/>
</dbReference>
<keyword evidence="6" id="KW-0175">Coiled coil</keyword>
<dbReference type="InterPro" id="IPR036192">
    <property type="entry name" value="Cell_div_ZapA-like_sf"/>
</dbReference>
<evidence type="ECO:0000256" key="8">
    <source>
        <dbReference type="ARBA" id="ARBA00023306"/>
    </source>
</evidence>
<dbReference type="PANTHER" id="PTHR34981:SF1">
    <property type="entry name" value="CELL DIVISION PROTEIN ZAPA"/>
    <property type="match status" value="1"/>
</dbReference>
<dbReference type="GO" id="GO:0043093">
    <property type="term" value="P:FtsZ-dependent cytokinesis"/>
    <property type="evidence" value="ECO:0007669"/>
    <property type="project" value="TreeGrafter"/>
</dbReference>
<proteinExistence type="inferred from homology"/>
<evidence type="ECO:0000256" key="2">
    <source>
        <dbReference type="ARBA" id="ARBA00010074"/>
    </source>
</evidence>
<dbReference type="STRING" id="1594731.WEOB_337"/>
<comment type="function">
    <text evidence="9">Activator of cell division through the inhibition of FtsZ GTPase activity, therefore promoting FtsZ assembly into bundles of protofilaments necessary for the formation of the division Z ring. It is recruited early at mid-cell but it is not essential for cell division.</text>
</comment>
<evidence type="ECO:0000256" key="6">
    <source>
        <dbReference type="ARBA" id="ARBA00023054"/>
    </source>
</evidence>
<dbReference type="PANTHER" id="PTHR34981">
    <property type="entry name" value="CELL DIVISION PROTEIN ZAPA"/>
    <property type="match status" value="1"/>
</dbReference>
<evidence type="ECO:0000256" key="7">
    <source>
        <dbReference type="ARBA" id="ARBA00023210"/>
    </source>
</evidence>
<dbReference type="KEGG" id="wca:WEOB_337"/>
<evidence type="ECO:0000256" key="9">
    <source>
        <dbReference type="ARBA" id="ARBA00024910"/>
    </source>
</evidence>
<dbReference type="InterPro" id="IPR042233">
    <property type="entry name" value="Cell_div_ZapA_N"/>
</dbReference>
<accession>A0A0H5C5N2</accession>
<evidence type="ECO:0000256" key="10">
    <source>
        <dbReference type="ARBA" id="ARBA00026068"/>
    </source>
</evidence>
<reference evidence="13" key="1">
    <citation type="submission" date="2015-01" db="EMBL/GenBank/DDBJ databases">
        <authorList>
            <person name="Manzano-Marin A."/>
            <person name="Manzano-Marin A."/>
        </authorList>
    </citation>
    <scope>NUCLEOTIDE SEQUENCE [LARGE SCALE GENOMIC DNA]</scope>
    <source>
        <strain evidence="13">obscurior</strain>
    </source>
</reference>
<keyword evidence="13" id="KW-1185">Reference proteome</keyword>
<evidence type="ECO:0000256" key="5">
    <source>
        <dbReference type="ARBA" id="ARBA00022618"/>
    </source>
</evidence>
<evidence type="ECO:0000313" key="13">
    <source>
        <dbReference type="Proteomes" id="UP000242753"/>
    </source>
</evidence>
<dbReference type="GO" id="GO:0005829">
    <property type="term" value="C:cytosol"/>
    <property type="evidence" value="ECO:0007669"/>
    <property type="project" value="TreeGrafter"/>
</dbReference>
<comment type="subcellular location">
    <subcellularLocation>
        <location evidence="1">Cytoplasm</location>
    </subcellularLocation>
</comment>
<organism evidence="12 13">
    <name type="scientific">Candidatus Westeberhardia cardiocondylae</name>
    <dbReference type="NCBI Taxonomy" id="1594731"/>
    <lineage>
        <taxon>Bacteria</taxon>
        <taxon>Pseudomonadati</taxon>
        <taxon>Pseudomonadota</taxon>
        <taxon>Gammaproteobacteria</taxon>
        <taxon>Enterobacterales</taxon>
        <taxon>Enterobacteriaceae</taxon>
        <taxon>ant endosymbionts</taxon>
        <taxon>Candidatus Westeberhardia</taxon>
    </lineage>
</organism>
<dbReference type="GO" id="GO:0032153">
    <property type="term" value="C:cell division site"/>
    <property type="evidence" value="ECO:0007669"/>
    <property type="project" value="TreeGrafter"/>
</dbReference>
<keyword evidence="8" id="KW-0131">Cell cycle</keyword>
<dbReference type="GO" id="GO:0000921">
    <property type="term" value="P:septin ring assembly"/>
    <property type="evidence" value="ECO:0007669"/>
    <property type="project" value="TreeGrafter"/>
</dbReference>
<dbReference type="EMBL" id="LN774881">
    <property type="protein sequence ID" value="CEN32271.1"/>
    <property type="molecule type" value="Genomic_DNA"/>
</dbReference>
<dbReference type="Pfam" id="PF05164">
    <property type="entry name" value="ZapA"/>
    <property type="match status" value="1"/>
</dbReference>
<keyword evidence="4" id="KW-0963">Cytoplasm</keyword>